<proteinExistence type="predicted"/>
<dbReference type="WBParaSite" id="HPBE_0000263301-mRNA-1">
    <property type="protein sequence ID" value="HPBE_0000263301-mRNA-1"/>
    <property type="gene ID" value="HPBE_0000263301"/>
</dbReference>
<evidence type="ECO:0000313" key="3">
    <source>
        <dbReference type="WBParaSite" id="HPBE_0000263301-mRNA-1"/>
    </source>
</evidence>
<evidence type="ECO:0000313" key="2">
    <source>
        <dbReference type="Proteomes" id="UP000050761"/>
    </source>
</evidence>
<accession>A0A183F8Z1</accession>
<reference evidence="3" key="2">
    <citation type="submission" date="2019-09" db="UniProtKB">
        <authorList>
            <consortium name="WormBaseParasite"/>
        </authorList>
    </citation>
    <scope>IDENTIFICATION</scope>
</reference>
<evidence type="ECO:0000313" key="1">
    <source>
        <dbReference type="EMBL" id="VDO26858.1"/>
    </source>
</evidence>
<name>A0A183F8Z1_HELPZ</name>
<dbReference type="OrthoDB" id="5843405at2759"/>
<reference evidence="1 2" key="1">
    <citation type="submission" date="2018-11" db="EMBL/GenBank/DDBJ databases">
        <authorList>
            <consortium name="Pathogen Informatics"/>
        </authorList>
    </citation>
    <scope>NUCLEOTIDE SEQUENCE [LARGE SCALE GENOMIC DNA]</scope>
</reference>
<accession>A0A3P7XA58</accession>
<gene>
    <name evidence="1" type="ORF">HPBE_LOCUS2634</name>
</gene>
<organism evidence="2 3">
    <name type="scientific">Heligmosomoides polygyrus</name>
    <name type="common">Parasitic roundworm</name>
    <dbReference type="NCBI Taxonomy" id="6339"/>
    <lineage>
        <taxon>Eukaryota</taxon>
        <taxon>Metazoa</taxon>
        <taxon>Ecdysozoa</taxon>
        <taxon>Nematoda</taxon>
        <taxon>Chromadorea</taxon>
        <taxon>Rhabditida</taxon>
        <taxon>Rhabditina</taxon>
        <taxon>Rhabditomorpha</taxon>
        <taxon>Strongyloidea</taxon>
        <taxon>Heligmosomidae</taxon>
        <taxon>Heligmosomoides</taxon>
    </lineage>
</organism>
<keyword evidence="2" id="KW-1185">Reference proteome</keyword>
<protein>
    <submittedName>
        <fullName evidence="3">40S ribosomal protein S15</fullName>
    </submittedName>
</protein>
<sequence length="108" mass="12406">MSSHRTAILELHRQENHECDIVNVLGRLSPQKLVYVRSLAMKVIVQDKKESHCQYAADPENHRKAKNPKSEGLLRKIAPNIGVILTSVHRIARKKHGLEPYKFLKVHL</sequence>
<dbReference type="Proteomes" id="UP000050761">
    <property type="component" value="Unassembled WGS sequence"/>
</dbReference>
<dbReference type="EMBL" id="UZAH01004371">
    <property type="protein sequence ID" value="VDO26858.1"/>
    <property type="molecule type" value="Genomic_DNA"/>
</dbReference>
<dbReference type="AlphaFoldDB" id="A0A183F8Z1"/>